<proteinExistence type="inferred from homology"/>
<keyword evidence="10" id="KW-1185">Reference proteome</keyword>
<evidence type="ECO:0000256" key="7">
    <source>
        <dbReference type="ARBA" id="ARBA00022840"/>
    </source>
</evidence>
<dbReference type="PROSITE" id="PS50053">
    <property type="entry name" value="UBIQUITIN_2"/>
    <property type="match status" value="1"/>
</dbReference>
<accession>A0A5N6R6B9</accession>
<dbReference type="SUPFAM" id="SSF54236">
    <property type="entry name" value="Ubiquitin-like"/>
    <property type="match status" value="1"/>
</dbReference>
<evidence type="ECO:0000256" key="1">
    <source>
        <dbReference type="ARBA" id="ARBA00008941"/>
    </source>
</evidence>
<evidence type="ECO:0000259" key="8">
    <source>
        <dbReference type="PROSITE" id="PS50053"/>
    </source>
</evidence>
<dbReference type="FunFam" id="3.10.20.90:FF:000307">
    <property type="entry name" value="Phosphatidylinositol 4-kinase gamma 4"/>
    <property type="match status" value="1"/>
</dbReference>
<gene>
    <name evidence="9" type="ORF">FH972_012982</name>
</gene>
<feature type="domain" description="Ubiquitin-like" evidence="8">
    <location>
        <begin position="34"/>
        <end position="105"/>
    </location>
</feature>
<reference evidence="9 10" key="1">
    <citation type="submission" date="2019-06" db="EMBL/GenBank/DDBJ databases">
        <title>A chromosomal-level reference genome of Carpinus fangiana (Coryloideae, Betulaceae).</title>
        <authorList>
            <person name="Yang X."/>
            <person name="Wang Z."/>
            <person name="Zhang L."/>
            <person name="Hao G."/>
            <person name="Liu J."/>
            <person name="Yang Y."/>
        </authorList>
    </citation>
    <scope>NUCLEOTIDE SEQUENCE [LARGE SCALE GENOMIC DNA]</scope>
    <source>
        <strain evidence="9">Cfa_2016G</strain>
        <tissue evidence="9">Leaf</tissue>
    </source>
</reference>
<evidence type="ECO:0000313" key="9">
    <source>
        <dbReference type="EMBL" id="KAE8056191.1"/>
    </source>
</evidence>
<keyword evidence="7" id="KW-0067">ATP-binding</keyword>
<dbReference type="GO" id="GO:0004430">
    <property type="term" value="F:1-phosphatidylinositol 4-kinase activity"/>
    <property type="evidence" value="ECO:0007669"/>
    <property type="project" value="UniProtKB-EC"/>
</dbReference>
<dbReference type="InterPro" id="IPR029071">
    <property type="entry name" value="Ubiquitin-like_domsf"/>
</dbReference>
<dbReference type="EMBL" id="CM017325">
    <property type="protein sequence ID" value="KAE8056191.1"/>
    <property type="molecule type" value="Genomic_DNA"/>
</dbReference>
<dbReference type="InterPro" id="IPR000626">
    <property type="entry name" value="Ubiquitin-like_dom"/>
</dbReference>
<evidence type="ECO:0000256" key="5">
    <source>
        <dbReference type="ARBA" id="ARBA00022741"/>
    </source>
</evidence>
<protein>
    <recommendedName>
        <fullName evidence="2">1-phosphatidylinositol 4-kinase</fullName>
        <ecNumber evidence="2">2.7.1.67</ecNumber>
    </recommendedName>
</protein>
<keyword evidence="4" id="KW-0677">Repeat</keyword>
<dbReference type="GO" id="GO:0005524">
    <property type="term" value="F:ATP binding"/>
    <property type="evidence" value="ECO:0007669"/>
    <property type="project" value="UniProtKB-KW"/>
</dbReference>
<keyword evidence="3" id="KW-0808">Transferase</keyword>
<comment type="similarity">
    <text evidence="1">Belongs to the PI3/PI4-kinase family. Type II PI4K subfamily.</text>
</comment>
<evidence type="ECO:0000256" key="3">
    <source>
        <dbReference type="ARBA" id="ARBA00022679"/>
    </source>
</evidence>
<dbReference type="OrthoDB" id="1717186at2759"/>
<dbReference type="PRINTS" id="PR00348">
    <property type="entry name" value="UBIQUITIN"/>
</dbReference>
<dbReference type="AlphaFoldDB" id="A0A5N6R6B9"/>
<evidence type="ECO:0000256" key="6">
    <source>
        <dbReference type="ARBA" id="ARBA00022777"/>
    </source>
</evidence>
<evidence type="ECO:0000256" key="4">
    <source>
        <dbReference type="ARBA" id="ARBA00022737"/>
    </source>
</evidence>
<sequence>MSIASVALSPVLEESLSFPGTFTGWHGPRLSDSILIFLTISGSVIPMHVMELDSIASVKLRIQNCKVFFVTKQKLVFEGRELARNNSRVSDYGLTDGSILHLVIRLSDLQAITVRTICGKEFEFHIERNRYMGYVK</sequence>
<dbReference type="EC" id="2.7.1.67" evidence="2"/>
<dbReference type="Pfam" id="PF00240">
    <property type="entry name" value="ubiquitin"/>
    <property type="match status" value="1"/>
</dbReference>
<dbReference type="InterPro" id="IPR019956">
    <property type="entry name" value="Ubiquitin_dom"/>
</dbReference>
<dbReference type="Proteomes" id="UP000327013">
    <property type="component" value="Chromosome 5"/>
</dbReference>
<organism evidence="9 10">
    <name type="scientific">Carpinus fangiana</name>
    <dbReference type="NCBI Taxonomy" id="176857"/>
    <lineage>
        <taxon>Eukaryota</taxon>
        <taxon>Viridiplantae</taxon>
        <taxon>Streptophyta</taxon>
        <taxon>Embryophyta</taxon>
        <taxon>Tracheophyta</taxon>
        <taxon>Spermatophyta</taxon>
        <taxon>Magnoliopsida</taxon>
        <taxon>eudicotyledons</taxon>
        <taxon>Gunneridae</taxon>
        <taxon>Pentapetalae</taxon>
        <taxon>rosids</taxon>
        <taxon>fabids</taxon>
        <taxon>Fagales</taxon>
        <taxon>Betulaceae</taxon>
        <taxon>Carpinus</taxon>
    </lineage>
</organism>
<dbReference type="Gene3D" id="3.10.20.90">
    <property type="entry name" value="Phosphatidylinositol 3-kinase Catalytic Subunit, Chain A, domain 1"/>
    <property type="match status" value="1"/>
</dbReference>
<evidence type="ECO:0000256" key="2">
    <source>
        <dbReference type="ARBA" id="ARBA00012169"/>
    </source>
</evidence>
<keyword evidence="5" id="KW-0547">Nucleotide-binding</keyword>
<evidence type="ECO:0000313" key="10">
    <source>
        <dbReference type="Proteomes" id="UP000327013"/>
    </source>
</evidence>
<dbReference type="SMART" id="SM00213">
    <property type="entry name" value="UBQ"/>
    <property type="match status" value="1"/>
</dbReference>
<name>A0A5N6R6B9_9ROSI</name>
<keyword evidence="6" id="KW-0418">Kinase</keyword>